<dbReference type="GO" id="GO:0015420">
    <property type="term" value="F:ABC-type vitamin B12 transporter activity"/>
    <property type="evidence" value="ECO:0007669"/>
    <property type="project" value="UniProtKB-EC"/>
</dbReference>
<feature type="domain" description="ABC transporter" evidence="10">
    <location>
        <begin position="3"/>
        <end position="237"/>
    </location>
</feature>
<dbReference type="InterPro" id="IPR003439">
    <property type="entry name" value="ABC_transporter-like_ATP-bd"/>
</dbReference>
<dbReference type="InterPro" id="IPR003593">
    <property type="entry name" value="AAA+_ATPase"/>
</dbReference>
<dbReference type="GeneID" id="5145119"/>
<dbReference type="PROSITE" id="PS50893">
    <property type="entry name" value="ABC_TRANSPORTER_2"/>
    <property type="match status" value="1"/>
</dbReference>
<dbReference type="PANTHER" id="PTHR42794:SF1">
    <property type="entry name" value="HEMIN IMPORT ATP-BINDING PROTEIN HMUV"/>
    <property type="match status" value="1"/>
</dbReference>
<dbReference type="OrthoDB" id="24644at2157"/>
<dbReference type="FunFam" id="3.40.50.300:FF:000134">
    <property type="entry name" value="Iron-enterobactin ABC transporter ATP-binding protein"/>
    <property type="match status" value="1"/>
</dbReference>
<protein>
    <recommendedName>
        <fullName evidence="8">Cobalamin import ATP-binding protein BtuD</fullName>
        <ecNumber evidence="7">7.6.2.8</ecNumber>
    </recommendedName>
    <alternativeName>
        <fullName evidence="9">Vitamin B12-transporting ATPase</fullName>
    </alternativeName>
</protein>
<dbReference type="GO" id="GO:0016887">
    <property type="term" value="F:ATP hydrolysis activity"/>
    <property type="evidence" value="ECO:0007669"/>
    <property type="project" value="InterPro"/>
</dbReference>
<dbReference type="eggNOG" id="arCOG00198">
    <property type="taxonomic scope" value="Archaea"/>
</dbReference>
<comment type="function">
    <text evidence="6">Required for corrinoid utilization. Probably part of the ABC transporter complex BtuCDF involved in cobalamin (vitamin B12) import. Probably responsible for energy coupling to the transport system.</text>
</comment>
<dbReference type="RefSeq" id="WP_012034880.1">
    <property type="nucleotide sequence ID" value="NC_009464.1"/>
</dbReference>
<dbReference type="Gene3D" id="3.40.50.300">
    <property type="entry name" value="P-loop containing nucleotide triphosphate hydrolases"/>
    <property type="match status" value="1"/>
</dbReference>
<dbReference type="KEGG" id="rci:RCIX2658"/>
<dbReference type="STRING" id="351160.RCIX2658"/>
<dbReference type="SMART" id="SM00382">
    <property type="entry name" value="AAA"/>
    <property type="match status" value="1"/>
</dbReference>
<organism evidence="11 12">
    <name type="scientific">Methanocella arvoryzae (strain DSM 22066 / NBRC 105507 / MRE50)</name>
    <dbReference type="NCBI Taxonomy" id="351160"/>
    <lineage>
        <taxon>Archaea</taxon>
        <taxon>Methanobacteriati</taxon>
        <taxon>Methanobacteriota</taxon>
        <taxon>Stenosarchaea group</taxon>
        <taxon>Methanomicrobia</taxon>
        <taxon>Methanocellales</taxon>
        <taxon>Methanocellaceae</taxon>
        <taxon>Methanocella</taxon>
    </lineage>
</organism>
<dbReference type="CDD" id="cd03214">
    <property type="entry name" value="ABC_Iron-Siderophores_B12_Hemin"/>
    <property type="match status" value="1"/>
</dbReference>
<evidence type="ECO:0000256" key="4">
    <source>
        <dbReference type="ARBA" id="ARBA00022967"/>
    </source>
</evidence>
<dbReference type="PATRIC" id="fig|351160.9.peg.576"/>
<sequence>MELKIDGLEVKYGSHKALDGVSFTVGEGEVVGVVGPNGSGKSTLIRCIAQIHKPSHGTVLLNGRDALKMEPGEIARVIGYVPQNFHYLFFSTVMETVMLGRKPHIKWRVTPHDLAIVQQSLEAMNIRHLADKFMDQLSGGEKQKVYIARALAQEPELFLFDEPTSNLDLKHQIDVLEITRSLTRTGKKSMIVALHDLNLAVTYCDKILVLTRGKIYAAGKPEEILTPQTIKDVYGVDVFIVESAYGRHILPIKAKA</sequence>
<evidence type="ECO:0000256" key="8">
    <source>
        <dbReference type="ARBA" id="ARBA00073649"/>
    </source>
</evidence>
<evidence type="ECO:0000256" key="3">
    <source>
        <dbReference type="ARBA" id="ARBA00022840"/>
    </source>
</evidence>
<evidence type="ECO:0000256" key="1">
    <source>
        <dbReference type="ARBA" id="ARBA00022448"/>
    </source>
</evidence>
<evidence type="ECO:0000256" key="7">
    <source>
        <dbReference type="ARBA" id="ARBA00066387"/>
    </source>
</evidence>
<keyword evidence="2" id="KW-0547">Nucleotide-binding</keyword>
<evidence type="ECO:0000256" key="6">
    <source>
        <dbReference type="ARBA" id="ARBA00058960"/>
    </source>
</evidence>
<accession>Q0W1N8</accession>
<gene>
    <name evidence="11" type="ORF">RCIX2658</name>
</gene>
<evidence type="ECO:0000259" key="10">
    <source>
        <dbReference type="PROSITE" id="PS50893"/>
    </source>
</evidence>
<keyword evidence="1" id="KW-0813">Transport</keyword>
<evidence type="ECO:0000256" key="9">
    <source>
        <dbReference type="ARBA" id="ARBA00077139"/>
    </source>
</evidence>
<dbReference type="PANTHER" id="PTHR42794">
    <property type="entry name" value="HEMIN IMPORT ATP-BINDING PROTEIN HMUV"/>
    <property type="match status" value="1"/>
</dbReference>
<evidence type="ECO:0000256" key="5">
    <source>
        <dbReference type="ARBA" id="ARBA00050590"/>
    </source>
</evidence>
<keyword evidence="3" id="KW-0067">ATP-binding</keyword>
<dbReference type="Proteomes" id="UP000000663">
    <property type="component" value="Chromosome"/>
</dbReference>
<dbReference type="EMBL" id="AM114193">
    <property type="protein sequence ID" value="CAJ37705.1"/>
    <property type="molecule type" value="Genomic_DNA"/>
</dbReference>
<keyword evidence="4" id="KW-1278">Translocase</keyword>
<dbReference type="GO" id="GO:0005524">
    <property type="term" value="F:ATP binding"/>
    <property type="evidence" value="ECO:0007669"/>
    <property type="project" value="UniProtKB-KW"/>
</dbReference>
<proteinExistence type="predicted"/>
<evidence type="ECO:0000313" key="11">
    <source>
        <dbReference type="EMBL" id="CAJ37705.1"/>
    </source>
</evidence>
<evidence type="ECO:0000256" key="2">
    <source>
        <dbReference type="ARBA" id="ARBA00022741"/>
    </source>
</evidence>
<comment type="catalytic activity">
    <reaction evidence="5">
        <text>an R-cob(III)alamin(out) + ATP + H2O = an R-cob(III)alamin(in) + ADP + phosphate + H(+)</text>
        <dbReference type="Rhea" id="RHEA:17873"/>
        <dbReference type="ChEBI" id="CHEBI:15377"/>
        <dbReference type="ChEBI" id="CHEBI:15378"/>
        <dbReference type="ChEBI" id="CHEBI:30616"/>
        <dbReference type="ChEBI" id="CHEBI:43474"/>
        <dbReference type="ChEBI" id="CHEBI:140785"/>
        <dbReference type="ChEBI" id="CHEBI:456216"/>
        <dbReference type="EC" id="7.6.2.8"/>
    </reaction>
</comment>
<evidence type="ECO:0000313" key="12">
    <source>
        <dbReference type="Proteomes" id="UP000000663"/>
    </source>
</evidence>
<dbReference type="SUPFAM" id="SSF52540">
    <property type="entry name" value="P-loop containing nucleoside triphosphate hydrolases"/>
    <property type="match status" value="1"/>
</dbReference>
<dbReference type="EC" id="7.6.2.8" evidence="7"/>
<name>Q0W1N8_METAR</name>
<reference evidence="11 12" key="1">
    <citation type="journal article" date="2006" name="Science">
        <title>Genome of rice cluster I archaea -- the key methane producers in the rice rhizosphere.</title>
        <authorList>
            <person name="Erkel C."/>
            <person name="Kube M."/>
            <person name="Reinhardt R."/>
            <person name="Liesack W."/>
        </authorList>
    </citation>
    <scope>NUCLEOTIDE SEQUENCE [LARGE SCALE GENOMIC DNA]</scope>
    <source>
        <strain evidence="12">DSM 22066 / NBRC 105507 / MRE50</strain>
    </source>
</reference>
<keyword evidence="12" id="KW-1185">Reference proteome</keyword>
<dbReference type="InterPro" id="IPR027417">
    <property type="entry name" value="P-loop_NTPase"/>
</dbReference>
<dbReference type="AlphaFoldDB" id="Q0W1N8"/>
<dbReference type="Pfam" id="PF00005">
    <property type="entry name" value="ABC_tran"/>
    <property type="match status" value="1"/>
</dbReference>